<proteinExistence type="predicted"/>
<keyword evidence="2" id="KW-1003">Cell membrane</keyword>
<dbReference type="AlphaFoldDB" id="A0A1C6IJA1"/>
<dbReference type="InterPro" id="IPR003740">
    <property type="entry name" value="YitT"/>
</dbReference>
<sequence>MNFRREWKNYLTIMLGAAILAFGIYNVHRQAGITEGGVLGMTLLLDRWFGISPAVGELVMDIICYAVGYKVLGGAFARYSLVATCSFALSYGVYEMFPPLLPDLSAHPLVAAVLGAVFVGVGVGLAVRVGGACGGDDALAMVLAKKLRWPISRCYLSTDLAVLLLSLSYIPLGRIAYSLITVTISSFLIGKVQTVGKKEPAAAECDQPL</sequence>
<feature type="transmembrane region" description="Helical" evidence="6">
    <location>
        <begin position="106"/>
        <end position="129"/>
    </location>
</feature>
<feature type="transmembrane region" description="Helical" evidence="6">
    <location>
        <begin position="76"/>
        <end position="94"/>
    </location>
</feature>
<gene>
    <name evidence="7" type="ORF">SAMEA3545359_01474</name>
</gene>
<dbReference type="PANTHER" id="PTHR33545">
    <property type="entry name" value="UPF0750 MEMBRANE PROTEIN YITT-RELATED"/>
    <property type="match status" value="1"/>
</dbReference>
<evidence type="ECO:0000256" key="1">
    <source>
        <dbReference type="ARBA" id="ARBA00004651"/>
    </source>
</evidence>
<keyword evidence="4 6" id="KW-1133">Transmembrane helix</keyword>
<protein>
    <submittedName>
        <fullName evidence="7">Uncharacterized BCR, YitT family COG1284</fullName>
    </submittedName>
</protein>
<keyword evidence="3 6" id="KW-0812">Transmembrane</keyword>
<organism evidence="7">
    <name type="scientific">uncultured Anaerotruncus sp</name>
    <dbReference type="NCBI Taxonomy" id="905011"/>
    <lineage>
        <taxon>Bacteria</taxon>
        <taxon>Bacillati</taxon>
        <taxon>Bacillota</taxon>
        <taxon>Clostridia</taxon>
        <taxon>Eubacteriales</taxon>
        <taxon>Oscillospiraceae</taxon>
        <taxon>Anaerotruncus</taxon>
        <taxon>environmental samples</taxon>
    </lineage>
</organism>
<dbReference type="InterPro" id="IPR051461">
    <property type="entry name" value="UPF0750_membrane"/>
</dbReference>
<accession>A0A1C6IJA1</accession>
<feature type="transmembrane region" description="Helical" evidence="6">
    <location>
        <begin position="48"/>
        <end position="69"/>
    </location>
</feature>
<comment type="subcellular location">
    <subcellularLocation>
        <location evidence="1">Cell membrane</location>
        <topology evidence="1">Multi-pass membrane protein</topology>
    </subcellularLocation>
</comment>
<dbReference type="EMBL" id="FMHG01000001">
    <property type="protein sequence ID" value="SCJ69683.1"/>
    <property type="molecule type" value="Genomic_DNA"/>
</dbReference>
<dbReference type="Pfam" id="PF02588">
    <property type="entry name" value="YitT_membrane"/>
    <property type="match status" value="1"/>
</dbReference>
<reference evidence="7" key="1">
    <citation type="submission" date="2015-09" db="EMBL/GenBank/DDBJ databases">
        <authorList>
            <consortium name="Pathogen Informatics"/>
        </authorList>
    </citation>
    <scope>NUCLEOTIDE SEQUENCE</scope>
    <source>
        <strain evidence="7">2789STDY5834896</strain>
    </source>
</reference>
<evidence type="ECO:0000256" key="4">
    <source>
        <dbReference type="ARBA" id="ARBA00022989"/>
    </source>
</evidence>
<evidence type="ECO:0000256" key="3">
    <source>
        <dbReference type="ARBA" id="ARBA00022692"/>
    </source>
</evidence>
<name>A0A1C6IJA1_9FIRM</name>
<evidence type="ECO:0000256" key="5">
    <source>
        <dbReference type="ARBA" id="ARBA00023136"/>
    </source>
</evidence>
<evidence type="ECO:0000313" key="7">
    <source>
        <dbReference type="EMBL" id="SCJ69683.1"/>
    </source>
</evidence>
<evidence type="ECO:0000256" key="6">
    <source>
        <dbReference type="SAM" id="Phobius"/>
    </source>
</evidence>
<keyword evidence="5 6" id="KW-0472">Membrane</keyword>
<dbReference type="GO" id="GO:0005886">
    <property type="term" value="C:plasma membrane"/>
    <property type="evidence" value="ECO:0007669"/>
    <property type="project" value="UniProtKB-SubCell"/>
</dbReference>
<evidence type="ECO:0000256" key="2">
    <source>
        <dbReference type="ARBA" id="ARBA00022475"/>
    </source>
</evidence>
<feature type="transmembrane region" description="Helical" evidence="6">
    <location>
        <begin position="7"/>
        <end position="28"/>
    </location>
</feature>
<dbReference type="PANTHER" id="PTHR33545:SF10">
    <property type="entry name" value="UPF0750 MEMBRANE PROTEIN YPJC"/>
    <property type="match status" value="1"/>
</dbReference>